<evidence type="ECO:0000313" key="3">
    <source>
        <dbReference type="Proteomes" id="UP000256690"/>
    </source>
</evidence>
<proteinExistence type="predicted"/>
<keyword evidence="3" id="KW-1185">Reference proteome</keyword>
<dbReference type="AlphaFoldDB" id="A0A3D8SWK9"/>
<gene>
    <name evidence="2" type="ORF">DSM5745_02439</name>
</gene>
<evidence type="ECO:0000256" key="1">
    <source>
        <dbReference type="SAM" id="MobiDB-lite"/>
    </source>
</evidence>
<dbReference type="Proteomes" id="UP000256690">
    <property type="component" value="Unassembled WGS sequence"/>
</dbReference>
<organism evidence="2 3">
    <name type="scientific">Aspergillus mulundensis</name>
    <dbReference type="NCBI Taxonomy" id="1810919"/>
    <lineage>
        <taxon>Eukaryota</taxon>
        <taxon>Fungi</taxon>
        <taxon>Dikarya</taxon>
        <taxon>Ascomycota</taxon>
        <taxon>Pezizomycotina</taxon>
        <taxon>Eurotiomycetes</taxon>
        <taxon>Eurotiomycetidae</taxon>
        <taxon>Eurotiales</taxon>
        <taxon>Aspergillaceae</taxon>
        <taxon>Aspergillus</taxon>
        <taxon>Aspergillus subgen. Nidulantes</taxon>
    </lineage>
</organism>
<name>A0A3D8SWK9_9EURO</name>
<dbReference type="GeneID" id="38112809"/>
<sequence>MGSPLSSDSNKEGFIDAVEADFHIGHTQYSAYNTASMEMELTERAEANGTSEEQNQAKQRASAKSGCQQRRSTPIGQDDEPILDYSLGGRLRRQSTVRPVDPRRWSAGLEVLQIHHFKRIAASLTSRY</sequence>
<evidence type="ECO:0000313" key="2">
    <source>
        <dbReference type="EMBL" id="RDW90664.1"/>
    </source>
</evidence>
<dbReference type="RefSeq" id="XP_026607618.1">
    <property type="nucleotide sequence ID" value="XM_026744455.1"/>
</dbReference>
<accession>A0A3D8SWK9</accession>
<dbReference type="EMBL" id="PVWQ01000002">
    <property type="protein sequence ID" value="RDW90664.1"/>
    <property type="molecule type" value="Genomic_DNA"/>
</dbReference>
<comment type="caution">
    <text evidence="2">The sequence shown here is derived from an EMBL/GenBank/DDBJ whole genome shotgun (WGS) entry which is preliminary data.</text>
</comment>
<feature type="compositionally biased region" description="Polar residues" evidence="1">
    <location>
        <begin position="48"/>
        <end position="59"/>
    </location>
</feature>
<protein>
    <submittedName>
        <fullName evidence="2">Uncharacterized protein</fullName>
    </submittedName>
</protein>
<feature type="compositionally biased region" description="Polar residues" evidence="1">
    <location>
        <begin position="65"/>
        <end position="75"/>
    </location>
</feature>
<reference evidence="2 3" key="1">
    <citation type="journal article" date="2018" name="IMA Fungus">
        <title>IMA Genome-F 9: Draft genome sequence of Annulohypoxylon stygium, Aspergillus mulundensis, Berkeleyomyces basicola (syn. Thielaviopsis basicola), Ceratocystis smalleyi, two Cercospora beticola strains, Coleophoma cylindrospora, Fusarium fracticaudum, Phialophora cf. hyalina, and Morchella septimelata.</title>
        <authorList>
            <person name="Wingfield B.D."/>
            <person name="Bills G.F."/>
            <person name="Dong Y."/>
            <person name="Huang W."/>
            <person name="Nel W.J."/>
            <person name="Swalarsk-Parry B.S."/>
            <person name="Vaghefi N."/>
            <person name="Wilken P.M."/>
            <person name="An Z."/>
            <person name="de Beer Z.W."/>
            <person name="De Vos L."/>
            <person name="Chen L."/>
            <person name="Duong T.A."/>
            <person name="Gao Y."/>
            <person name="Hammerbacher A."/>
            <person name="Kikkert J.R."/>
            <person name="Li Y."/>
            <person name="Li H."/>
            <person name="Li K."/>
            <person name="Li Q."/>
            <person name="Liu X."/>
            <person name="Ma X."/>
            <person name="Naidoo K."/>
            <person name="Pethybridge S.J."/>
            <person name="Sun J."/>
            <person name="Steenkamp E.T."/>
            <person name="van der Nest M.A."/>
            <person name="van Wyk S."/>
            <person name="Wingfield M.J."/>
            <person name="Xiong C."/>
            <person name="Yue Q."/>
            <person name="Zhang X."/>
        </authorList>
    </citation>
    <scope>NUCLEOTIDE SEQUENCE [LARGE SCALE GENOMIC DNA]</scope>
    <source>
        <strain evidence="2 3">DSM 5745</strain>
    </source>
</reference>
<feature type="region of interest" description="Disordered" evidence="1">
    <location>
        <begin position="45"/>
        <end position="83"/>
    </location>
</feature>